<accession>A0A4U0Q8J6</accession>
<organism evidence="5 6">
    <name type="scientific">Chitiniphilus eburneus</name>
    <dbReference type="NCBI Taxonomy" id="2571148"/>
    <lineage>
        <taxon>Bacteria</taxon>
        <taxon>Pseudomonadati</taxon>
        <taxon>Pseudomonadota</taxon>
        <taxon>Betaproteobacteria</taxon>
        <taxon>Neisseriales</taxon>
        <taxon>Chitinibacteraceae</taxon>
        <taxon>Chitiniphilus</taxon>
    </lineage>
</organism>
<evidence type="ECO:0000256" key="2">
    <source>
        <dbReference type="ARBA" id="ARBA00023125"/>
    </source>
</evidence>
<evidence type="ECO:0000313" key="6">
    <source>
        <dbReference type="Proteomes" id="UP000310016"/>
    </source>
</evidence>
<dbReference type="PRINTS" id="PR00032">
    <property type="entry name" value="HTHARAC"/>
</dbReference>
<dbReference type="RefSeq" id="WP_136771990.1">
    <property type="nucleotide sequence ID" value="NZ_CP156074.1"/>
</dbReference>
<dbReference type="GO" id="GO:0043565">
    <property type="term" value="F:sequence-specific DNA binding"/>
    <property type="evidence" value="ECO:0007669"/>
    <property type="project" value="InterPro"/>
</dbReference>
<dbReference type="Gene3D" id="1.10.10.60">
    <property type="entry name" value="Homeodomain-like"/>
    <property type="match status" value="2"/>
</dbReference>
<dbReference type="EMBL" id="SUMF01000002">
    <property type="protein sequence ID" value="TJZ77515.1"/>
    <property type="molecule type" value="Genomic_DNA"/>
</dbReference>
<dbReference type="Gene3D" id="3.20.80.10">
    <property type="entry name" value="Regulatory factor, effector binding domain"/>
    <property type="match status" value="1"/>
</dbReference>
<dbReference type="PANTHER" id="PTHR40055">
    <property type="entry name" value="TRANSCRIPTIONAL REGULATOR YGIV-RELATED"/>
    <property type="match status" value="1"/>
</dbReference>
<dbReference type="InterPro" id="IPR009057">
    <property type="entry name" value="Homeodomain-like_sf"/>
</dbReference>
<dbReference type="InterPro" id="IPR050908">
    <property type="entry name" value="SmbC-like"/>
</dbReference>
<keyword evidence="2" id="KW-0238">DNA-binding</keyword>
<dbReference type="PANTHER" id="PTHR40055:SF1">
    <property type="entry name" value="TRANSCRIPTIONAL REGULATOR YGIV-RELATED"/>
    <property type="match status" value="1"/>
</dbReference>
<dbReference type="Pfam" id="PF12833">
    <property type="entry name" value="HTH_18"/>
    <property type="match status" value="1"/>
</dbReference>
<dbReference type="InterPro" id="IPR029442">
    <property type="entry name" value="GyrI-like"/>
</dbReference>
<evidence type="ECO:0000256" key="1">
    <source>
        <dbReference type="ARBA" id="ARBA00023015"/>
    </source>
</evidence>
<sequence>MNAPRPILAPAPCPRLERAINRMVRDLAAPLTLADLAEAAHYSPWYLVRRFQLHYQTTPQAFLWRLRLEVAASLLHWAPRMPIGEVALAVGFSSAATFSRAFNRTFGFTPSAWRKGTPPAREWLRTNLGPISYTPGQAIVGTEADYQWSFAEVATRISVEDWPAARMLTVREVGDYGNHLHKLYEQLEAQCRLHQIESDPDRRFGLIWSDPATTPAGRRRYDAATEINQQVRVPRGMGEYRMPAGRWAVFHHGGTEDDIGPRWRDLMLTWLPQTGLVPDPSRPRLEHYFHDKRYDLCLPLIA</sequence>
<dbReference type="Pfam" id="PF06445">
    <property type="entry name" value="GyrI-like"/>
    <property type="match status" value="1"/>
</dbReference>
<feature type="domain" description="HTH araC/xylS-type" evidence="4">
    <location>
        <begin position="17"/>
        <end position="116"/>
    </location>
</feature>
<evidence type="ECO:0000256" key="3">
    <source>
        <dbReference type="ARBA" id="ARBA00023163"/>
    </source>
</evidence>
<protein>
    <submittedName>
        <fullName evidence="5">AraC family transcriptional regulator</fullName>
    </submittedName>
</protein>
<keyword evidence="3" id="KW-0804">Transcription</keyword>
<dbReference type="SUPFAM" id="SSF55136">
    <property type="entry name" value="Probable bacterial effector-binding domain"/>
    <property type="match status" value="1"/>
</dbReference>
<dbReference type="SUPFAM" id="SSF46689">
    <property type="entry name" value="Homeodomain-like"/>
    <property type="match status" value="2"/>
</dbReference>
<comment type="caution">
    <text evidence="5">The sequence shown here is derived from an EMBL/GenBank/DDBJ whole genome shotgun (WGS) entry which is preliminary data.</text>
</comment>
<dbReference type="OrthoDB" id="282744at2"/>
<dbReference type="PROSITE" id="PS01124">
    <property type="entry name" value="HTH_ARAC_FAMILY_2"/>
    <property type="match status" value="1"/>
</dbReference>
<dbReference type="AlphaFoldDB" id="A0A4U0Q8J6"/>
<gene>
    <name evidence="5" type="ORF">FAZ21_04055</name>
</gene>
<dbReference type="InterPro" id="IPR010499">
    <property type="entry name" value="AraC_E-bd"/>
</dbReference>
<keyword evidence="6" id="KW-1185">Reference proteome</keyword>
<evidence type="ECO:0000313" key="5">
    <source>
        <dbReference type="EMBL" id="TJZ77515.1"/>
    </source>
</evidence>
<dbReference type="InterPro" id="IPR018062">
    <property type="entry name" value="HTH_AraC-typ_CS"/>
</dbReference>
<dbReference type="InterPro" id="IPR020449">
    <property type="entry name" value="Tscrpt_reg_AraC-type_HTH"/>
</dbReference>
<dbReference type="Proteomes" id="UP000310016">
    <property type="component" value="Unassembled WGS sequence"/>
</dbReference>
<proteinExistence type="predicted"/>
<dbReference type="PROSITE" id="PS00041">
    <property type="entry name" value="HTH_ARAC_FAMILY_1"/>
    <property type="match status" value="1"/>
</dbReference>
<dbReference type="GO" id="GO:0003700">
    <property type="term" value="F:DNA-binding transcription factor activity"/>
    <property type="evidence" value="ECO:0007669"/>
    <property type="project" value="InterPro"/>
</dbReference>
<dbReference type="InterPro" id="IPR011256">
    <property type="entry name" value="Reg_factor_effector_dom_sf"/>
</dbReference>
<evidence type="ECO:0000259" key="4">
    <source>
        <dbReference type="PROSITE" id="PS01124"/>
    </source>
</evidence>
<dbReference type="InterPro" id="IPR018060">
    <property type="entry name" value="HTH_AraC"/>
</dbReference>
<name>A0A4U0Q8J6_9NEIS</name>
<dbReference type="SMART" id="SM00342">
    <property type="entry name" value="HTH_ARAC"/>
    <property type="match status" value="1"/>
</dbReference>
<dbReference type="SMART" id="SM00871">
    <property type="entry name" value="AraC_E_bind"/>
    <property type="match status" value="1"/>
</dbReference>
<reference evidence="5 6" key="1">
    <citation type="submission" date="2019-04" db="EMBL/GenBank/DDBJ databases">
        <title>Chitiniphilus eburnea sp. nov., a novel chitinolytic bacterium isolated from aquaculture sludge.</title>
        <authorList>
            <person name="Sheng M."/>
        </authorList>
    </citation>
    <scope>NUCLEOTIDE SEQUENCE [LARGE SCALE GENOMIC DNA]</scope>
    <source>
        <strain evidence="5 6">HX-2-15</strain>
    </source>
</reference>
<keyword evidence="1" id="KW-0805">Transcription regulation</keyword>